<proteinExistence type="predicted"/>
<dbReference type="AlphaFoldDB" id="A0A840V3C1"/>
<organism evidence="1 2">
    <name type="scientific">Haloferula luteola</name>
    <dbReference type="NCBI Taxonomy" id="595692"/>
    <lineage>
        <taxon>Bacteria</taxon>
        <taxon>Pseudomonadati</taxon>
        <taxon>Verrucomicrobiota</taxon>
        <taxon>Verrucomicrobiia</taxon>
        <taxon>Verrucomicrobiales</taxon>
        <taxon>Verrucomicrobiaceae</taxon>
        <taxon>Haloferula</taxon>
    </lineage>
</organism>
<protein>
    <submittedName>
        <fullName evidence="1">Uncharacterized protein</fullName>
    </submittedName>
</protein>
<sequence>MLGTLTKTGKASLMQELVIRDRVIGERRNAFMLPTSSHGTALRKSWMHLSRQAIPQWLAERQFPRNESPRTLVTPTDVRGLIFQEGVERESFPIGSQSVTIRR</sequence>
<gene>
    <name evidence="1" type="ORF">HNR46_002234</name>
</gene>
<dbReference type="EMBL" id="JACHFD010000010">
    <property type="protein sequence ID" value="MBB5351993.1"/>
    <property type="molecule type" value="Genomic_DNA"/>
</dbReference>
<accession>A0A840V3C1</accession>
<reference evidence="1 2" key="1">
    <citation type="submission" date="2020-08" db="EMBL/GenBank/DDBJ databases">
        <title>Genomic Encyclopedia of Type Strains, Phase IV (KMG-IV): sequencing the most valuable type-strain genomes for metagenomic binning, comparative biology and taxonomic classification.</title>
        <authorList>
            <person name="Goeker M."/>
        </authorList>
    </citation>
    <scope>NUCLEOTIDE SEQUENCE [LARGE SCALE GENOMIC DNA]</scope>
    <source>
        <strain evidence="1 2">YC6886</strain>
    </source>
</reference>
<keyword evidence="2" id="KW-1185">Reference proteome</keyword>
<evidence type="ECO:0000313" key="1">
    <source>
        <dbReference type="EMBL" id="MBB5351993.1"/>
    </source>
</evidence>
<comment type="caution">
    <text evidence="1">The sequence shown here is derived from an EMBL/GenBank/DDBJ whole genome shotgun (WGS) entry which is preliminary data.</text>
</comment>
<dbReference type="Proteomes" id="UP000557717">
    <property type="component" value="Unassembled WGS sequence"/>
</dbReference>
<evidence type="ECO:0000313" key="2">
    <source>
        <dbReference type="Proteomes" id="UP000557717"/>
    </source>
</evidence>
<name>A0A840V3C1_9BACT</name>